<reference evidence="2 3" key="1">
    <citation type="submission" date="2022-09" db="EMBL/GenBank/DDBJ databases">
        <title>Xylan utilization by haloarchaea-nanohaloarchaea associations.</title>
        <authorList>
            <person name="Yakimov M."/>
        </authorList>
    </citation>
    <scope>NUCLEOTIDE SEQUENCE [LARGE SCALE GENOMIC DNA]</scope>
    <source>
        <strain evidence="2 3">SVXNc</strain>
    </source>
</reference>
<evidence type="ECO:0000256" key="1">
    <source>
        <dbReference type="SAM" id="MobiDB-lite"/>
    </source>
</evidence>
<keyword evidence="3" id="KW-1185">Reference proteome</keyword>
<organism evidence="2 3">
    <name type="scientific">Candidatus Nanohalococcus occultus</name>
    <dbReference type="NCBI Taxonomy" id="2978047"/>
    <lineage>
        <taxon>Archaea</taxon>
        <taxon>Candidatus Nanohalarchaeota</taxon>
        <taxon>Candidatus Nanohalarchaeota incertae sedis</taxon>
        <taxon>Candidatus Nanohalococcus</taxon>
    </lineage>
</organism>
<feature type="region of interest" description="Disordered" evidence="1">
    <location>
        <begin position="42"/>
        <end position="74"/>
    </location>
</feature>
<gene>
    <name evidence="2" type="ORF">SVXNc_0645</name>
</gene>
<name>A0ABY8CJ47_9ARCH</name>
<evidence type="ECO:0000313" key="2">
    <source>
        <dbReference type="EMBL" id="WEL19659.1"/>
    </source>
</evidence>
<proteinExistence type="predicted"/>
<dbReference type="GeneID" id="98290701"/>
<evidence type="ECO:0000313" key="3">
    <source>
        <dbReference type="Proteomes" id="UP001218034"/>
    </source>
</evidence>
<dbReference type="RefSeq" id="WP_347721494.1">
    <property type="nucleotide sequence ID" value="NZ_CP104395.1"/>
</dbReference>
<accession>A0ABY8CJ47</accession>
<dbReference type="EMBL" id="CP104395">
    <property type="protein sequence ID" value="WEL19659.1"/>
    <property type="molecule type" value="Genomic_DNA"/>
</dbReference>
<dbReference type="Proteomes" id="UP001218034">
    <property type="component" value="Chromosome"/>
</dbReference>
<protein>
    <submittedName>
        <fullName evidence="2">Uncharacterized protein</fullName>
    </submittedName>
</protein>
<feature type="compositionally biased region" description="Basic and acidic residues" evidence="1">
    <location>
        <begin position="49"/>
        <end position="62"/>
    </location>
</feature>
<sequence>MDKVEKDNLWNIKKRQEAINDPDYNLAGSDDLELRGGRVYGGRNSTYNEIKEPGTEEEKVVEDNSEAEELFRFD</sequence>